<evidence type="ECO:0000313" key="3">
    <source>
        <dbReference type="Proteomes" id="UP000615446"/>
    </source>
</evidence>
<evidence type="ECO:0000259" key="1">
    <source>
        <dbReference type="Pfam" id="PF24209"/>
    </source>
</evidence>
<dbReference type="AlphaFoldDB" id="A0A8H3M0C9"/>
<protein>
    <recommendedName>
        <fullName evidence="1">DUF7431 domain-containing protein</fullName>
    </recommendedName>
</protein>
<dbReference type="Proteomes" id="UP000615446">
    <property type="component" value="Unassembled WGS sequence"/>
</dbReference>
<sequence length="575" mass="67470">MVESSNIDPFITVIVNNDLLKVSVRLNPKDQLSNVRKKLEKNSKVVMDTLLLFARILPTKDNLLEVIRRDDENVTTLEETMDTENNILYLQEYSWEYFIKEYKLEHGYIMTSNNDIVKADKKAFTIKNCKITRIGEKKTIETPGNSRTRKIDVIEHMKVSLSFKLEPTNEFIDRIKEAIISTNKKLQESLKEITNEYGQFFSEEIILGGQVYFKDSSKDKYKLFVGGKKVDSTFDETEWSENLNDLTHWNCIKLTNPISVFQVLIDRHLPLHNDILSSVGEKVIYTYTEDYNYKLKPSGKEIKSIPQDVLKMVRNEDDRCKIFATVVDVKEKDIFNCQISHQHGQDPKLIIHCIQKKFKVRKCNLKIRWMIIGYDINFRLNSSNYDVRLKEWDVQNCEGHTYKCFLKLNNKELLCFGIPKFKKLDRSNESLVIGHHFFDDQVNQNFGLYTFSYSLGQKQYVKLPDFTFYLFIITCNTDNTDDYGKLSFNNRVSNWPNIVSRQKPKFVSLYSTGENRCGRVYLKQKVRGIKMKYIKCDNNDRLHELDNLKHAYFQANHNGTICLLNLLCLLNIFTN</sequence>
<dbReference type="Pfam" id="PF24209">
    <property type="entry name" value="DUF7431"/>
    <property type="match status" value="1"/>
</dbReference>
<feature type="domain" description="DUF7431" evidence="1">
    <location>
        <begin position="283"/>
        <end position="539"/>
    </location>
</feature>
<dbReference type="OrthoDB" id="2310691at2759"/>
<accession>A0A8H3M0C9</accession>
<evidence type="ECO:0000313" key="2">
    <source>
        <dbReference type="EMBL" id="GES95310.1"/>
    </source>
</evidence>
<name>A0A8H3M0C9_9GLOM</name>
<dbReference type="EMBL" id="BLAL01000242">
    <property type="protein sequence ID" value="GES95310.1"/>
    <property type="molecule type" value="Genomic_DNA"/>
</dbReference>
<organism evidence="2 3">
    <name type="scientific">Rhizophagus clarus</name>
    <dbReference type="NCBI Taxonomy" id="94130"/>
    <lineage>
        <taxon>Eukaryota</taxon>
        <taxon>Fungi</taxon>
        <taxon>Fungi incertae sedis</taxon>
        <taxon>Mucoromycota</taxon>
        <taxon>Glomeromycotina</taxon>
        <taxon>Glomeromycetes</taxon>
        <taxon>Glomerales</taxon>
        <taxon>Glomeraceae</taxon>
        <taxon>Rhizophagus</taxon>
    </lineage>
</organism>
<comment type="caution">
    <text evidence="2">The sequence shown here is derived from an EMBL/GenBank/DDBJ whole genome shotgun (WGS) entry which is preliminary data.</text>
</comment>
<proteinExistence type="predicted"/>
<dbReference type="InterPro" id="IPR055854">
    <property type="entry name" value="DUF7431"/>
</dbReference>
<reference evidence="2" key="1">
    <citation type="submission" date="2019-10" db="EMBL/GenBank/DDBJ databases">
        <title>Conservation and host-specific expression of non-tandemly repeated heterogenous ribosome RNA gene in arbuscular mycorrhizal fungi.</title>
        <authorList>
            <person name="Maeda T."/>
            <person name="Kobayashi Y."/>
            <person name="Nakagawa T."/>
            <person name="Ezawa T."/>
            <person name="Yamaguchi K."/>
            <person name="Bino T."/>
            <person name="Nishimoto Y."/>
            <person name="Shigenobu S."/>
            <person name="Kawaguchi M."/>
        </authorList>
    </citation>
    <scope>NUCLEOTIDE SEQUENCE</scope>
    <source>
        <strain evidence="2">HR1</strain>
    </source>
</reference>
<gene>
    <name evidence="2" type="ORF">RCL2_002198700</name>
</gene>